<dbReference type="GO" id="GO:0047487">
    <property type="term" value="F:oligogalacturonide lyase activity"/>
    <property type="evidence" value="ECO:0007669"/>
    <property type="project" value="InterPro"/>
</dbReference>
<proteinExistence type="predicted"/>
<organism evidence="2 3">
    <name type="scientific">Plebeiibacterium sediminum</name>
    <dbReference type="NCBI Taxonomy" id="2992112"/>
    <lineage>
        <taxon>Bacteria</taxon>
        <taxon>Pseudomonadati</taxon>
        <taxon>Bacteroidota</taxon>
        <taxon>Bacteroidia</taxon>
        <taxon>Marinilabiliales</taxon>
        <taxon>Marinilabiliaceae</taxon>
        <taxon>Plebeiibacterium</taxon>
    </lineage>
</organism>
<reference evidence="2" key="1">
    <citation type="submission" date="2022-10" db="EMBL/GenBank/DDBJ databases">
        <authorList>
            <person name="Yu W.X."/>
        </authorList>
    </citation>
    <scope>NUCLEOTIDE SEQUENCE</scope>
    <source>
        <strain evidence="2">AAT</strain>
    </source>
</reference>
<evidence type="ECO:0000259" key="1">
    <source>
        <dbReference type="Pfam" id="PF14583"/>
    </source>
</evidence>
<dbReference type="RefSeq" id="WP_301189325.1">
    <property type="nucleotide sequence ID" value="NZ_JAPDPJ010000006.1"/>
</dbReference>
<sequence>MKNLCSKSLGLLTVLIVSVLFLLSCRTKDTIPIIETGGQTPMPDQWIDKDTGHKLTKLTRNNSDNRSFYFHNNPFLPTADGKGTLMVYYGNQNEGVSDHYYGGQQVRQLYVLNLQTLESQKLTNNTAPIHGEIVAKKHREVVYQSRDTVYATHVDKGSTRVLYVFPDSLRRTGITTLNADETLLAGVFSVPEKDSILKYHPKKSEFFQLIYEAKLPHTIFTVNTETKELKPVHSDTAWLNHVQFSPTDPEVLMFCHEGPWHKVNRIWTIRMGEKEPMLMHERTMHREIAGHEFFSVDGQTVWFDLQKPRGETFFLAGTSLNSGKEVAYQMERDEWSIHFNISPDQKIFAGDGGNETQVAKAKDGRWIYLFYPDDEMKKLKSEKLVNMKHHDYDLEPNVHFTPDGKSIIFRANFEGMSQIYCVEIKK</sequence>
<evidence type="ECO:0000313" key="2">
    <source>
        <dbReference type="EMBL" id="MCW3785754.1"/>
    </source>
</evidence>
<comment type="caution">
    <text evidence="2">The sequence shown here is derived from an EMBL/GenBank/DDBJ whole genome shotgun (WGS) entry which is preliminary data.</text>
</comment>
<keyword evidence="2" id="KW-0456">Lyase</keyword>
<dbReference type="SUPFAM" id="SSF82171">
    <property type="entry name" value="DPP6 N-terminal domain-like"/>
    <property type="match status" value="2"/>
</dbReference>
<dbReference type="AlphaFoldDB" id="A0AAE3M2T4"/>
<dbReference type="Gene3D" id="2.130.10.10">
    <property type="entry name" value="YVTN repeat-like/Quinoprotein amine dehydrogenase"/>
    <property type="match status" value="1"/>
</dbReference>
<dbReference type="PROSITE" id="PS51257">
    <property type="entry name" value="PROKAR_LIPOPROTEIN"/>
    <property type="match status" value="1"/>
</dbReference>
<accession>A0AAE3M2T4</accession>
<keyword evidence="3" id="KW-1185">Reference proteome</keyword>
<gene>
    <name evidence="2" type="ORF">OM075_04710</name>
</gene>
<dbReference type="EMBL" id="JAPDPJ010000006">
    <property type="protein sequence ID" value="MCW3785754.1"/>
    <property type="molecule type" value="Genomic_DNA"/>
</dbReference>
<dbReference type="InterPro" id="IPR027946">
    <property type="entry name" value="Ogl_dom"/>
</dbReference>
<dbReference type="GO" id="GO:0045490">
    <property type="term" value="P:pectin catabolic process"/>
    <property type="evidence" value="ECO:0007669"/>
    <property type="project" value="InterPro"/>
</dbReference>
<dbReference type="Proteomes" id="UP001209229">
    <property type="component" value="Unassembled WGS sequence"/>
</dbReference>
<evidence type="ECO:0000313" key="3">
    <source>
        <dbReference type="Proteomes" id="UP001209229"/>
    </source>
</evidence>
<dbReference type="Pfam" id="PF14583">
    <property type="entry name" value="Pectate_lyase22"/>
    <property type="match status" value="1"/>
</dbReference>
<name>A0AAE3M2T4_9BACT</name>
<protein>
    <submittedName>
        <fullName evidence="2">Oligogalacturonate lyase family protein</fullName>
    </submittedName>
</protein>
<feature type="domain" description="Oligogalacturonate lyase" evidence="1">
    <location>
        <begin position="48"/>
        <end position="424"/>
    </location>
</feature>
<dbReference type="InterPro" id="IPR015943">
    <property type="entry name" value="WD40/YVTN_repeat-like_dom_sf"/>
</dbReference>